<feature type="active site" evidence="9">
    <location>
        <position position="170"/>
    </location>
</feature>
<comment type="cofactor">
    <cofactor evidence="9 10">
        <name>Zn(2+)</name>
        <dbReference type="ChEBI" id="CHEBI:29105"/>
    </cofactor>
    <text evidence="9 10">Binds 1 zinc ion per subunit.</text>
</comment>
<dbReference type="PRINTS" id="PR00480">
    <property type="entry name" value="ASTACIN"/>
</dbReference>
<dbReference type="InterPro" id="IPR024079">
    <property type="entry name" value="MetalloPept_cat_dom_sf"/>
</dbReference>
<dbReference type="SUPFAM" id="SSF55486">
    <property type="entry name" value="Metalloproteases ('zincins'), catalytic domain"/>
    <property type="match status" value="1"/>
</dbReference>
<keyword evidence="4 9" id="KW-0378">Hydrolase</keyword>
<dbReference type="Pfam" id="PF00431">
    <property type="entry name" value="CUB"/>
    <property type="match status" value="2"/>
</dbReference>
<keyword evidence="2 9" id="KW-0479">Metal-binding</keyword>
<evidence type="ECO:0000256" key="7">
    <source>
        <dbReference type="ARBA" id="ARBA00023157"/>
    </source>
</evidence>
<dbReference type="GO" id="GO:0006508">
    <property type="term" value="P:proteolysis"/>
    <property type="evidence" value="ECO:0007669"/>
    <property type="project" value="UniProtKB-KW"/>
</dbReference>
<dbReference type="InterPro" id="IPR001506">
    <property type="entry name" value="Peptidase_M12A"/>
</dbReference>
<dbReference type="FunFam" id="3.40.390.10:FF:000040">
    <property type="entry name" value="Metalloendopeptidase"/>
    <property type="match status" value="1"/>
</dbReference>
<evidence type="ECO:0000259" key="11">
    <source>
        <dbReference type="PROSITE" id="PS01180"/>
    </source>
</evidence>
<dbReference type="FunFam" id="2.60.120.290:FF:000013">
    <property type="entry name" value="Membrane frizzled-related protein"/>
    <property type="match status" value="1"/>
</dbReference>
<dbReference type="InterPro" id="IPR006026">
    <property type="entry name" value="Peptidase_Metallo"/>
</dbReference>
<dbReference type="CDD" id="cd00041">
    <property type="entry name" value="CUB"/>
    <property type="match status" value="1"/>
</dbReference>
<dbReference type="Proteomes" id="UP000228934">
    <property type="component" value="Unassembled WGS sequence"/>
</dbReference>
<dbReference type="InterPro" id="IPR000859">
    <property type="entry name" value="CUB_dom"/>
</dbReference>
<proteinExistence type="predicted"/>
<feature type="binding site" evidence="9">
    <location>
        <position position="173"/>
    </location>
    <ligand>
        <name>Zn(2+)</name>
        <dbReference type="ChEBI" id="CHEBI:29105"/>
        <note>catalytic</note>
    </ligand>
</feature>
<feature type="binding site" evidence="9">
    <location>
        <position position="179"/>
    </location>
    <ligand>
        <name>Zn(2+)</name>
        <dbReference type="ChEBI" id="CHEBI:29105"/>
        <note>catalytic</note>
    </ligand>
</feature>
<feature type="chain" id="PRO_5013427337" description="Metalloendopeptidase" evidence="10">
    <location>
        <begin position="17"/>
        <end position="496"/>
    </location>
</feature>
<dbReference type="PANTHER" id="PTHR10127:SF899">
    <property type="entry name" value="ASTACIN-LIKE METALLOENDOPEPTIDASE-RELATED"/>
    <property type="match status" value="1"/>
</dbReference>
<keyword evidence="14" id="KW-1185">Reference proteome</keyword>
<feature type="domain" description="CUB" evidence="11">
    <location>
        <begin position="272"/>
        <end position="379"/>
    </location>
</feature>
<name>A0A2G9PR37_AQUCT</name>
<dbReference type="Gene3D" id="3.40.390.10">
    <property type="entry name" value="Collagenase (Catalytic Domain)"/>
    <property type="match status" value="1"/>
</dbReference>
<sequence>MVPGALSLLISASVWSLGLTLPARTVKQDDRTDANKNTPSDGGLFISDQIVKANKGIPYILYQGDIRLLTSRSARICDACAWDKSGQGLVIVPYVISSVYSGTNKDLITSALLEFETMTCVRFRVRNKESNYLNVDDGEGCWSYIGRIRGAQTVSLQQTACMNYGLIQHEMMHALSFFHEHNRFDRDSYVKINWQYISPEAKDQFKMDNGNAFNISYDYTSVMHYSSKTFVNTSGQVSIIPIPNPNVSIGQRTGLSSLDVKRINALYNCNLCRTKLLGASGNFSSSDATATNTSDNCLWLLHAPSNLILLQFAKFVCLSKNCNAKINVYNGVTKNSSLLATVIAGQPLPVLVSSSTLVLLEYITNASTQSSFSGSYSTVMYGGTFTTDGGSVRSPNYPFSYPNNARGIYIIIAPPKKQVLLTFSEFDIESSSKCSNDSLRITDGGNLNAPLLGVYCGNRSDLVITSSGPMVVLQFSSNSNINGKGFKANFSFVSTR</sequence>
<evidence type="ECO:0000256" key="5">
    <source>
        <dbReference type="ARBA" id="ARBA00022833"/>
    </source>
</evidence>
<dbReference type="OrthoDB" id="291007at2759"/>
<protein>
    <recommendedName>
        <fullName evidence="10">Metalloendopeptidase</fullName>
        <ecNumber evidence="10">3.4.24.-</ecNumber>
    </recommendedName>
</protein>
<dbReference type="GO" id="GO:0008270">
    <property type="term" value="F:zinc ion binding"/>
    <property type="evidence" value="ECO:0007669"/>
    <property type="project" value="UniProtKB-UniRule"/>
</dbReference>
<reference evidence="14" key="1">
    <citation type="journal article" date="2017" name="Nat. Commun.">
        <title>The North American bullfrog draft genome provides insight into hormonal regulation of long noncoding RNA.</title>
        <authorList>
            <person name="Hammond S.A."/>
            <person name="Warren R.L."/>
            <person name="Vandervalk B.P."/>
            <person name="Kucuk E."/>
            <person name="Khan H."/>
            <person name="Gibb E.A."/>
            <person name="Pandoh P."/>
            <person name="Kirk H."/>
            <person name="Zhao Y."/>
            <person name="Jones M."/>
            <person name="Mungall A.J."/>
            <person name="Coope R."/>
            <person name="Pleasance S."/>
            <person name="Moore R.A."/>
            <person name="Holt R.A."/>
            <person name="Round J.M."/>
            <person name="Ohora S."/>
            <person name="Walle B.V."/>
            <person name="Veldhoen N."/>
            <person name="Helbing C.C."/>
            <person name="Birol I."/>
        </authorList>
    </citation>
    <scope>NUCLEOTIDE SEQUENCE [LARGE SCALE GENOMIC DNA]</scope>
</reference>
<evidence type="ECO:0000256" key="8">
    <source>
        <dbReference type="PROSITE-ProRule" id="PRU00059"/>
    </source>
</evidence>
<dbReference type="GO" id="GO:0004222">
    <property type="term" value="F:metalloendopeptidase activity"/>
    <property type="evidence" value="ECO:0007669"/>
    <property type="project" value="UniProtKB-UniRule"/>
</dbReference>
<dbReference type="EMBL" id="KV922690">
    <property type="protein sequence ID" value="PIO05391.1"/>
    <property type="molecule type" value="Genomic_DNA"/>
</dbReference>
<keyword evidence="5 9" id="KW-0862">Zinc</keyword>
<comment type="caution">
    <text evidence="8">Lacks conserved residue(s) required for the propagation of feature annotation.</text>
</comment>
<evidence type="ECO:0000259" key="12">
    <source>
        <dbReference type="PROSITE" id="PS51864"/>
    </source>
</evidence>
<feature type="domain" description="Peptidase M12A" evidence="12">
    <location>
        <begin position="67"/>
        <end position="270"/>
    </location>
</feature>
<dbReference type="SMART" id="SM00042">
    <property type="entry name" value="CUB"/>
    <property type="match status" value="2"/>
</dbReference>
<dbReference type="AlphaFoldDB" id="A0A2G9PR37"/>
<dbReference type="PROSITE" id="PS51864">
    <property type="entry name" value="ASTACIN"/>
    <property type="match status" value="1"/>
</dbReference>
<evidence type="ECO:0000313" key="14">
    <source>
        <dbReference type="Proteomes" id="UP000228934"/>
    </source>
</evidence>
<evidence type="ECO:0000256" key="6">
    <source>
        <dbReference type="ARBA" id="ARBA00023049"/>
    </source>
</evidence>
<organism evidence="13 14">
    <name type="scientific">Aquarana catesbeiana</name>
    <name type="common">American bullfrog</name>
    <name type="synonym">Rana catesbeiana</name>
    <dbReference type="NCBI Taxonomy" id="8400"/>
    <lineage>
        <taxon>Eukaryota</taxon>
        <taxon>Metazoa</taxon>
        <taxon>Chordata</taxon>
        <taxon>Craniata</taxon>
        <taxon>Vertebrata</taxon>
        <taxon>Euteleostomi</taxon>
        <taxon>Amphibia</taxon>
        <taxon>Batrachia</taxon>
        <taxon>Anura</taxon>
        <taxon>Neobatrachia</taxon>
        <taxon>Ranoidea</taxon>
        <taxon>Ranidae</taxon>
        <taxon>Aquarana</taxon>
    </lineage>
</organism>
<feature type="signal peptide" evidence="10">
    <location>
        <begin position="1"/>
        <end position="16"/>
    </location>
</feature>
<feature type="domain" description="CUB" evidence="11">
    <location>
        <begin position="381"/>
        <end position="493"/>
    </location>
</feature>
<dbReference type="PANTHER" id="PTHR10127">
    <property type="entry name" value="DISCOIDIN, CUB, EGF, LAMININ , AND ZINC METALLOPROTEASE DOMAIN CONTAINING"/>
    <property type="match status" value="1"/>
</dbReference>
<evidence type="ECO:0000256" key="4">
    <source>
        <dbReference type="ARBA" id="ARBA00022801"/>
    </source>
</evidence>
<keyword evidence="7" id="KW-1015">Disulfide bond</keyword>
<accession>A0A2G9PR37</accession>
<keyword evidence="1 9" id="KW-0645">Protease</keyword>
<evidence type="ECO:0000256" key="1">
    <source>
        <dbReference type="ARBA" id="ARBA00022670"/>
    </source>
</evidence>
<keyword evidence="6 9" id="KW-0482">Metalloprotease</keyword>
<evidence type="ECO:0000256" key="3">
    <source>
        <dbReference type="ARBA" id="ARBA00022729"/>
    </source>
</evidence>
<evidence type="ECO:0000256" key="9">
    <source>
        <dbReference type="PROSITE-ProRule" id="PRU01211"/>
    </source>
</evidence>
<dbReference type="InterPro" id="IPR035914">
    <property type="entry name" value="Sperma_CUB_dom_sf"/>
</dbReference>
<feature type="binding site" evidence="9">
    <location>
        <position position="169"/>
    </location>
    <ligand>
        <name>Zn(2+)</name>
        <dbReference type="ChEBI" id="CHEBI:29105"/>
        <note>catalytic</note>
    </ligand>
</feature>
<gene>
    <name evidence="13" type="ORF">AB205_0107430</name>
</gene>
<dbReference type="SMART" id="SM00235">
    <property type="entry name" value="ZnMc"/>
    <property type="match status" value="1"/>
</dbReference>
<dbReference type="EC" id="3.4.24.-" evidence="10"/>
<dbReference type="PROSITE" id="PS01180">
    <property type="entry name" value="CUB"/>
    <property type="match status" value="2"/>
</dbReference>
<keyword evidence="3 10" id="KW-0732">Signal</keyword>
<dbReference type="Gene3D" id="2.60.120.290">
    <property type="entry name" value="Spermadhesin, CUB domain"/>
    <property type="match status" value="2"/>
</dbReference>
<evidence type="ECO:0000256" key="10">
    <source>
        <dbReference type="RuleBase" id="RU361183"/>
    </source>
</evidence>
<evidence type="ECO:0000256" key="2">
    <source>
        <dbReference type="ARBA" id="ARBA00022723"/>
    </source>
</evidence>
<evidence type="ECO:0000313" key="13">
    <source>
        <dbReference type="EMBL" id="PIO05391.1"/>
    </source>
</evidence>
<dbReference type="Pfam" id="PF01400">
    <property type="entry name" value="Astacin"/>
    <property type="match status" value="1"/>
</dbReference>
<dbReference type="SUPFAM" id="SSF49854">
    <property type="entry name" value="Spermadhesin, CUB domain"/>
    <property type="match status" value="2"/>
</dbReference>